<keyword evidence="1" id="KW-0413">Isomerase</keyword>
<organism evidence="3 4">
    <name type="scientific">Ligilactobacillus agilis</name>
    <dbReference type="NCBI Taxonomy" id="1601"/>
    <lineage>
        <taxon>Bacteria</taxon>
        <taxon>Bacillati</taxon>
        <taxon>Bacillota</taxon>
        <taxon>Bacilli</taxon>
        <taxon>Lactobacillales</taxon>
        <taxon>Lactobacillaceae</taxon>
        <taxon>Ligilactobacillus</taxon>
    </lineage>
</organism>
<dbReference type="InterPro" id="IPR036979">
    <property type="entry name" value="CM_dom_sf"/>
</dbReference>
<evidence type="ECO:0000259" key="2">
    <source>
        <dbReference type="PROSITE" id="PS51168"/>
    </source>
</evidence>
<dbReference type="AlphaFoldDB" id="A0A231PZ14"/>
<evidence type="ECO:0000313" key="4">
    <source>
        <dbReference type="Proteomes" id="UP000215261"/>
    </source>
</evidence>
<dbReference type="SUPFAM" id="SSF48600">
    <property type="entry name" value="Chorismate mutase II"/>
    <property type="match status" value="1"/>
</dbReference>
<protein>
    <recommendedName>
        <fullName evidence="2">Chorismate mutase domain-containing protein</fullName>
    </recommendedName>
</protein>
<name>A0A231PZ14_9LACO</name>
<dbReference type="Proteomes" id="UP000215261">
    <property type="component" value="Unassembled WGS sequence"/>
</dbReference>
<accession>A0A231PZ14</accession>
<dbReference type="GO" id="GO:0046417">
    <property type="term" value="P:chorismate metabolic process"/>
    <property type="evidence" value="ECO:0007669"/>
    <property type="project" value="InterPro"/>
</dbReference>
<sequence length="87" mass="10089">MTELDSLRTQINQVDKQVVSLLEERFKLVRAVGEYKRTRHLAVLDEKREAVVLQKVASLCQDKSLVTSLQVIYQTIMDQAKEQEENL</sequence>
<gene>
    <name evidence="3" type="ORF">AYP69_07130</name>
</gene>
<dbReference type="SMART" id="SM00830">
    <property type="entry name" value="CM_2"/>
    <property type="match status" value="1"/>
</dbReference>
<dbReference type="PANTHER" id="PTHR38041:SF1">
    <property type="entry name" value="CHORISMATE MUTASE"/>
    <property type="match status" value="1"/>
</dbReference>
<dbReference type="PROSITE" id="PS51168">
    <property type="entry name" value="CHORISMATE_MUT_2"/>
    <property type="match status" value="1"/>
</dbReference>
<proteinExistence type="predicted"/>
<reference evidence="3 4" key="1">
    <citation type="submission" date="2016-03" db="EMBL/GenBank/DDBJ databases">
        <title>Sequencing of Lactobacillus Species from Commercial Turkeys.</title>
        <authorList>
            <person name="Johnson T.J."/>
            <person name="Youmans B.P."/>
            <person name="Case K.A."/>
        </authorList>
    </citation>
    <scope>NUCLEOTIDE SEQUENCE [LARGE SCALE GENOMIC DNA]</scope>
    <source>
        <strain evidence="3 4">UMNLA1</strain>
    </source>
</reference>
<dbReference type="GO" id="GO:0004106">
    <property type="term" value="F:chorismate mutase activity"/>
    <property type="evidence" value="ECO:0007669"/>
    <property type="project" value="InterPro"/>
</dbReference>
<dbReference type="EMBL" id="LUGO01000059">
    <property type="protein sequence ID" value="OXS39436.1"/>
    <property type="molecule type" value="Genomic_DNA"/>
</dbReference>
<feature type="domain" description="Chorismate mutase" evidence="2">
    <location>
        <begin position="1"/>
        <end position="87"/>
    </location>
</feature>
<dbReference type="GO" id="GO:0009697">
    <property type="term" value="P:salicylic acid biosynthetic process"/>
    <property type="evidence" value="ECO:0007669"/>
    <property type="project" value="TreeGrafter"/>
</dbReference>
<dbReference type="Pfam" id="PF01817">
    <property type="entry name" value="CM_2"/>
    <property type="match status" value="1"/>
</dbReference>
<dbReference type="Gene3D" id="1.20.59.10">
    <property type="entry name" value="Chorismate mutase"/>
    <property type="match status" value="1"/>
</dbReference>
<comment type="caution">
    <text evidence="3">The sequence shown here is derived from an EMBL/GenBank/DDBJ whole genome shotgun (WGS) entry which is preliminary data.</text>
</comment>
<dbReference type="RefSeq" id="WP_089144363.1">
    <property type="nucleotide sequence ID" value="NZ_JAUDED010000003.1"/>
</dbReference>
<evidence type="ECO:0000313" key="3">
    <source>
        <dbReference type="EMBL" id="OXS39436.1"/>
    </source>
</evidence>
<evidence type="ECO:0000256" key="1">
    <source>
        <dbReference type="ARBA" id="ARBA00023235"/>
    </source>
</evidence>
<dbReference type="InterPro" id="IPR036263">
    <property type="entry name" value="Chorismate_II_sf"/>
</dbReference>
<dbReference type="PANTHER" id="PTHR38041">
    <property type="entry name" value="CHORISMATE MUTASE"/>
    <property type="match status" value="1"/>
</dbReference>
<dbReference type="InterPro" id="IPR051331">
    <property type="entry name" value="Chorismate_mutase-related"/>
</dbReference>
<dbReference type="InterPro" id="IPR002701">
    <property type="entry name" value="CM_II_prokaryot"/>
</dbReference>